<comment type="catalytic activity">
    <reaction evidence="15">
        <text>L-tyrosyl-[protein] + ATP = O-phospho-L-tyrosyl-[protein] + ADP + H(+)</text>
        <dbReference type="Rhea" id="RHEA:10596"/>
        <dbReference type="Rhea" id="RHEA-COMP:10136"/>
        <dbReference type="Rhea" id="RHEA-COMP:20101"/>
        <dbReference type="ChEBI" id="CHEBI:15378"/>
        <dbReference type="ChEBI" id="CHEBI:30616"/>
        <dbReference type="ChEBI" id="CHEBI:46858"/>
        <dbReference type="ChEBI" id="CHEBI:61978"/>
        <dbReference type="ChEBI" id="CHEBI:456216"/>
        <dbReference type="EC" id="2.7.10.2"/>
    </reaction>
</comment>
<dbReference type="FunFam" id="3.40.50.300:FF:000527">
    <property type="entry name" value="Tyrosine-protein kinase etk"/>
    <property type="match status" value="1"/>
</dbReference>
<dbReference type="PANTHER" id="PTHR32309:SF13">
    <property type="entry name" value="FERRIC ENTEROBACTIN TRANSPORT PROTEIN FEPE"/>
    <property type="match status" value="1"/>
</dbReference>
<dbReference type="InterPro" id="IPR027417">
    <property type="entry name" value="P-loop_NTPase"/>
</dbReference>
<evidence type="ECO:0000256" key="5">
    <source>
        <dbReference type="ARBA" id="ARBA00022475"/>
    </source>
</evidence>
<dbReference type="PATRIC" id="fig|46506.5.peg.37"/>
<dbReference type="InterPro" id="IPR025669">
    <property type="entry name" value="AAA_dom"/>
</dbReference>
<keyword evidence="5" id="KW-1003">Cell membrane</keyword>
<evidence type="ECO:0000259" key="20">
    <source>
        <dbReference type="Pfam" id="PF13807"/>
    </source>
</evidence>
<dbReference type="GO" id="GO:0005524">
    <property type="term" value="F:ATP binding"/>
    <property type="evidence" value="ECO:0007669"/>
    <property type="project" value="UniProtKB-KW"/>
</dbReference>
<reference evidence="21 22" key="1">
    <citation type="journal article" date="2016" name="BMC Genomics">
        <title>Type VI secretion systems of human gut Bacteroidales segregate into three genetic architectures, two of which are contained on mobile genetic elements.</title>
        <authorList>
            <person name="Coyne M.J."/>
            <person name="Roelofs K.G."/>
            <person name="Comstock L.E."/>
        </authorList>
    </citation>
    <scope>NUCLEOTIDE SEQUENCE [LARGE SCALE GENOMIC DNA]</scope>
    <source>
        <strain evidence="21 22">CL09T03C01</strain>
    </source>
</reference>
<evidence type="ECO:0000256" key="15">
    <source>
        <dbReference type="ARBA" id="ARBA00051245"/>
    </source>
</evidence>
<dbReference type="Pfam" id="PF02706">
    <property type="entry name" value="Wzz"/>
    <property type="match status" value="1"/>
</dbReference>
<evidence type="ECO:0000256" key="4">
    <source>
        <dbReference type="ARBA" id="ARBA00011903"/>
    </source>
</evidence>
<comment type="similarity">
    <text evidence="3">Belongs to the etk/wzc family.</text>
</comment>
<dbReference type="InterPro" id="IPR032807">
    <property type="entry name" value="GNVR"/>
</dbReference>
<dbReference type="GO" id="GO:0004715">
    <property type="term" value="F:non-membrane spanning protein tyrosine kinase activity"/>
    <property type="evidence" value="ECO:0007669"/>
    <property type="project" value="UniProtKB-EC"/>
</dbReference>
<evidence type="ECO:0000256" key="11">
    <source>
        <dbReference type="ARBA" id="ARBA00022840"/>
    </source>
</evidence>
<feature type="transmembrane region" description="Helical" evidence="17">
    <location>
        <begin position="38"/>
        <end position="54"/>
    </location>
</feature>
<feature type="domain" description="Polysaccharide chain length determinant N-terminal" evidence="18">
    <location>
        <begin position="27"/>
        <end position="114"/>
    </location>
</feature>
<evidence type="ECO:0000313" key="22">
    <source>
        <dbReference type="Proteomes" id="UP000056419"/>
    </source>
</evidence>
<dbReference type="InterPro" id="IPR005702">
    <property type="entry name" value="Wzc-like_C"/>
</dbReference>
<dbReference type="Gene3D" id="3.40.50.300">
    <property type="entry name" value="P-loop containing nucleotide triphosphate hydrolases"/>
    <property type="match status" value="1"/>
</dbReference>
<evidence type="ECO:0000256" key="7">
    <source>
        <dbReference type="ARBA" id="ARBA00022679"/>
    </source>
</evidence>
<evidence type="ECO:0000256" key="2">
    <source>
        <dbReference type="ARBA" id="ARBA00007316"/>
    </source>
</evidence>
<evidence type="ECO:0000256" key="16">
    <source>
        <dbReference type="SAM" id="Coils"/>
    </source>
</evidence>
<comment type="subcellular location">
    <subcellularLocation>
        <location evidence="1">Cell inner membrane</location>
        <topology evidence="1">Multi-pass membrane protein</topology>
    </subcellularLocation>
</comment>
<name>A0A108TCU0_BACSE</name>
<evidence type="ECO:0000256" key="12">
    <source>
        <dbReference type="ARBA" id="ARBA00022989"/>
    </source>
</evidence>
<dbReference type="GO" id="GO:0042802">
    <property type="term" value="F:identical protein binding"/>
    <property type="evidence" value="ECO:0007669"/>
    <property type="project" value="UniProtKB-ARBA"/>
</dbReference>
<keyword evidence="10 21" id="KW-0418">Kinase</keyword>
<evidence type="ECO:0000256" key="9">
    <source>
        <dbReference type="ARBA" id="ARBA00022741"/>
    </source>
</evidence>
<evidence type="ECO:0000256" key="8">
    <source>
        <dbReference type="ARBA" id="ARBA00022692"/>
    </source>
</evidence>
<keyword evidence="12 17" id="KW-1133">Transmembrane helix</keyword>
<keyword evidence="8 17" id="KW-0812">Transmembrane</keyword>
<evidence type="ECO:0000256" key="3">
    <source>
        <dbReference type="ARBA" id="ARBA00008883"/>
    </source>
</evidence>
<dbReference type="PANTHER" id="PTHR32309">
    <property type="entry name" value="TYROSINE-PROTEIN KINASE"/>
    <property type="match status" value="1"/>
</dbReference>
<dbReference type="RefSeq" id="WP_060384914.1">
    <property type="nucleotide sequence ID" value="NZ_LRGC01000001.1"/>
</dbReference>
<organism evidence="21 22">
    <name type="scientific">Bacteroides stercoris</name>
    <dbReference type="NCBI Taxonomy" id="46506"/>
    <lineage>
        <taxon>Bacteria</taxon>
        <taxon>Pseudomonadati</taxon>
        <taxon>Bacteroidota</taxon>
        <taxon>Bacteroidia</taxon>
        <taxon>Bacteroidales</taxon>
        <taxon>Bacteroidaceae</taxon>
        <taxon>Bacteroides</taxon>
    </lineage>
</organism>
<dbReference type="EC" id="2.7.10.2" evidence="4"/>
<evidence type="ECO:0000256" key="1">
    <source>
        <dbReference type="ARBA" id="ARBA00004429"/>
    </source>
</evidence>
<evidence type="ECO:0000256" key="14">
    <source>
        <dbReference type="ARBA" id="ARBA00023137"/>
    </source>
</evidence>
<keyword evidence="13 17" id="KW-0472">Membrane</keyword>
<keyword evidence="6" id="KW-0997">Cell inner membrane</keyword>
<dbReference type="STRING" id="46506.AA415_00032"/>
<evidence type="ECO:0000259" key="18">
    <source>
        <dbReference type="Pfam" id="PF02706"/>
    </source>
</evidence>
<dbReference type="Pfam" id="PF13807">
    <property type="entry name" value="GNVR"/>
    <property type="match status" value="1"/>
</dbReference>
<keyword evidence="9" id="KW-0547">Nucleotide-binding</keyword>
<evidence type="ECO:0000259" key="19">
    <source>
        <dbReference type="Pfam" id="PF13614"/>
    </source>
</evidence>
<evidence type="ECO:0000256" key="6">
    <source>
        <dbReference type="ARBA" id="ARBA00022519"/>
    </source>
</evidence>
<protein>
    <recommendedName>
        <fullName evidence="4">non-specific protein-tyrosine kinase</fullName>
        <ecNumber evidence="4">2.7.10.2</ecNumber>
    </recommendedName>
</protein>
<evidence type="ECO:0000313" key="21">
    <source>
        <dbReference type="EMBL" id="KWR57499.1"/>
    </source>
</evidence>
<feature type="domain" description="AAA" evidence="19">
    <location>
        <begin position="606"/>
        <end position="722"/>
    </location>
</feature>
<evidence type="ECO:0000256" key="17">
    <source>
        <dbReference type="SAM" id="Phobius"/>
    </source>
</evidence>
<comment type="similarity">
    <text evidence="2">Belongs to the CpsD/CapB family.</text>
</comment>
<comment type="caution">
    <text evidence="21">The sequence shown here is derived from an EMBL/GenBank/DDBJ whole genome shotgun (WGS) entry which is preliminary data.</text>
</comment>
<sequence length="808" mass="90118">MGKDRFEDLDFIDFNDNRRQEGTVIADMLSAVYRNRKWFILSVAVCVLIGFLYLKSSPKIFLRTATVLVKDEQKGGGVNGAAAFQDLFSLGGSTVDNEVGIFKSKRLMRTVVETLHLDISYKEWDGLRKKELYTSTPFAVTFLDATPSQQISLTVTMSDNGKVTLADMTLQNEEEEEEFDEILTVQPGDTVNTPVGKMVVASTLFTDENSIGKTVYVTKGNMKEVAESYNKALNVGVANKQSSLIALSIEDENVQRAEDLLNTLIEVYKNDAIEDKNRIVINTARFIGERLEIIEADLAAVDAEIENYKKKNRLTDIASESALYLQSSSMLDTEGLSVENQLNMAQYMKEYLQDNSKTTEPVPASIGIDDMGVQNLIMEYNTVLTRRNKLIANSSANNPLVRDLNGTLMSMRLSIAKAVDNLIASLEIQVANMKNKERENSNKIAFVPTQLKYVVSIERQQKIKEELYLFLLNKKEENELQLSITESNCRIIDPAEGVDLPVAPKKAQVALIALLAGIMLPALWIYIRSLLNTSVHTKKELKAGVNIPFLGEVPLEKNKHEKDIVVQEGSRESICEAFKIVRDNLDFMDTEKKTVGKVVLVTSANPDSGKTFITLNLGMSMALANVKVVILDLDLRKGSLSKSVGIGMKKTGVSNYLSGKVDDVKELVQVCGDDNRLHIITSGALPPNPAELLKSGRLDRLLEELKKNYDYILLDNPPYGVVVDTQLCGRLADQTVYVVRSGLFDKRMLPELQELYDSGKMKNMSILLNGIDYVKTGYGYGYGYGYGNYGNDENRKNKKPLYKRIFGI</sequence>
<evidence type="ECO:0000256" key="10">
    <source>
        <dbReference type="ARBA" id="ARBA00022777"/>
    </source>
</evidence>
<dbReference type="Proteomes" id="UP000056419">
    <property type="component" value="Unassembled WGS sequence"/>
</dbReference>
<dbReference type="GO" id="GO:0005886">
    <property type="term" value="C:plasma membrane"/>
    <property type="evidence" value="ECO:0007669"/>
    <property type="project" value="UniProtKB-SubCell"/>
</dbReference>
<proteinExistence type="inferred from homology"/>
<dbReference type="Pfam" id="PF13614">
    <property type="entry name" value="AAA_31"/>
    <property type="match status" value="1"/>
</dbReference>
<dbReference type="InterPro" id="IPR003856">
    <property type="entry name" value="LPS_length_determ_N"/>
</dbReference>
<keyword evidence="14" id="KW-0829">Tyrosine-protein kinase</keyword>
<feature type="domain" description="Tyrosine-protein kinase G-rich" evidence="20">
    <location>
        <begin position="453"/>
        <end position="529"/>
    </location>
</feature>
<keyword evidence="7 21" id="KW-0808">Transferase</keyword>
<accession>A0A108TCU0</accession>
<gene>
    <name evidence="21" type="primary">etk</name>
    <name evidence="21" type="ORF">AA415_00032</name>
</gene>
<feature type="coiled-coil region" evidence="16">
    <location>
        <begin position="416"/>
        <end position="443"/>
    </location>
</feature>
<dbReference type="SUPFAM" id="SSF52540">
    <property type="entry name" value="P-loop containing nucleoside triphosphate hydrolases"/>
    <property type="match status" value="1"/>
</dbReference>
<keyword evidence="16" id="KW-0175">Coiled coil</keyword>
<dbReference type="NCBIfam" id="TIGR01007">
    <property type="entry name" value="eps_fam"/>
    <property type="match status" value="1"/>
</dbReference>
<keyword evidence="11" id="KW-0067">ATP-binding</keyword>
<evidence type="ECO:0000256" key="13">
    <source>
        <dbReference type="ARBA" id="ARBA00023136"/>
    </source>
</evidence>
<dbReference type="CDD" id="cd05387">
    <property type="entry name" value="BY-kinase"/>
    <property type="match status" value="1"/>
</dbReference>
<dbReference type="EMBL" id="LRGC01000001">
    <property type="protein sequence ID" value="KWR57499.1"/>
    <property type="molecule type" value="Genomic_DNA"/>
</dbReference>
<dbReference type="AlphaFoldDB" id="A0A108TCU0"/>
<keyword evidence="22" id="KW-1185">Reference proteome</keyword>
<dbReference type="InterPro" id="IPR050445">
    <property type="entry name" value="Bact_polysacc_biosynth/exp"/>
</dbReference>